<accession>A0A443HPY0</accession>
<dbReference type="GO" id="GO:0005789">
    <property type="term" value="C:endoplasmic reticulum membrane"/>
    <property type="evidence" value="ECO:0007669"/>
    <property type="project" value="TreeGrafter"/>
</dbReference>
<dbReference type="GO" id="GO:0000253">
    <property type="term" value="F:3-beta-hydroxysteroid 3-dehydrogenase (NADP+) activity"/>
    <property type="evidence" value="ECO:0007669"/>
    <property type="project" value="UniProtKB-EC"/>
</dbReference>
<keyword evidence="4" id="KW-1185">Reference proteome</keyword>
<protein>
    <recommendedName>
        <fullName evidence="2">3beta-hydroxysteroid 3-dehydrogenase</fullName>
        <ecNumber evidence="2">1.1.1.270</ecNumber>
    </recommendedName>
</protein>
<dbReference type="Proteomes" id="UP000283841">
    <property type="component" value="Unassembled WGS sequence"/>
</dbReference>
<dbReference type="SUPFAM" id="SSF51735">
    <property type="entry name" value="NAD(P)-binding Rossmann-fold domains"/>
    <property type="match status" value="1"/>
</dbReference>
<dbReference type="InterPro" id="IPR051593">
    <property type="entry name" value="Ergosterol_Biosynth_ERG27"/>
</dbReference>
<evidence type="ECO:0000256" key="2">
    <source>
        <dbReference type="ARBA" id="ARBA00023621"/>
    </source>
</evidence>
<dbReference type="GO" id="GO:0005811">
    <property type="term" value="C:lipid droplet"/>
    <property type="evidence" value="ECO:0007669"/>
    <property type="project" value="TreeGrafter"/>
</dbReference>
<dbReference type="AlphaFoldDB" id="A0A443HPY0"/>
<comment type="pathway">
    <text evidence="1">Steroid biosynthesis; zymosterol biosynthesis; zymosterol from lanosterol: step 5/6.</text>
</comment>
<dbReference type="PANTHER" id="PTHR43647">
    <property type="entry name" value="DEHYDROGENASE"/>
    <property type="match status" value="1"/>
</dbReference>
<dbReference type="VEuPathDB" id="FungiDB:C8Q69DRAFT_471673"/>
<evidence type="ECO:0000313" key="4">
    <source>
        <dbReference type="Proteomes" id="UP000283841"/>
    </source>
</evidence>
<sequence>MAGTIIITGANGSLATPAVQLLLSKYPDYNLLLTVRNQEAIKNILAFIPQSQADKVSVRQLDLADLSSVHDFATTVAEEIKTGKLPPLASIVCNAYYWNLRAKGELTGDGYEKTFQVNHIAHAALILRLLGCFSPESSGRIVLFSSDAHWPGKNGLEKYPPAIPDKLETLVKPAAQTPADPMGRGFQQYANSKLAIVMWMYALNRYLERDPALKHVTAIAVNPGNLADSRALRVNTPAFFTFLSYFIIRPFLFLLRRFADPTMRTVREAAVDIVEFATNASSPNERGYFTLSKKDVSSPDSLNEEKQQALWRKTLEWSRITKENTALQAGFD</sequence>
<dbReference type="EMBL" id="RCNU01000008">
    <property type="protein sequence ID" value="RWQ93839.1"/>
    <property type="molecule type" value="Genomic_DNA"/>
</dbReference>
<dbReference type="PANTHER" id="PTHR43647:SF4">
    <property type="entry name" value="KETOREDUCTASE (KR) DOMAIN-CONTAINING PROTEIN"/>
    <property type="match status" value="1"/>
</dbReference>
<comment type="caution">
    <text evidence="3">The sequence shown here is derived from an EMBL/GenBank/DDBJ whole genome shotgun (WGS) entry which is preliminary data.</text>
</comment>
<dbReference type="InterPro" id="IPR036291">
    <property type="entry name" value="NAD(P)-bd_dom_sf"/>
</dbReference>
<gene>
    <name evidence="3" type="ORF">C8Q69DRAFT_471673</name>
</gene>
<dbReference type="InterPro" id="IPR002347">
    <property type="entry name" value="SDR_fam"/>
</dbReference>
<feature type="non-terminal residue" evidence="3">
    <location>
        <position position="332"/>
    </location>
</feature>
<name>A0A443HPY0_BYSSP</name>
<proteinExistence type="predicted"/>
<dbReference type="RefSeq" id="XP_028483484.1">
    <property type="nucleotide sequence ID" value="XM_028630931.1"/>
</dbReference>
<dbReference type="GO" id="GO:0005741">
    <property type="term" value="C:mitochondrial outer membrane"/>
    <property type="evidence" value="ECO:0007669"/>
    <property type="project" value="TreeGrafter"/>
</dbReference>
<dbReference type="GeneID" id="39600208"/>
<reference evidence="3 4" key="1">
    <citation type="journal article" date="2018" name="Front. Microbiol.">
        <title>Genomic and genetic insights into a cosmopolitan fungus, Paecilomyces variotii (Eurotiales).</title>
        <authorList>
            <person name="Urquhart A.S."/>
            <person name="Mondo S.J."/>
            <person name="Makela M.R."/>
            <person name="Hane J.K."/>
            <person name="Wiebenga A."/>
            <person name="He G."/>
            <person name="Mihaltcheva S."/>
            <person name="Pangilinan J."/>
            <person name="Lipzen A."/>
            <person name="Barry K."/>
            <person name="de Vries R.P."/>
            <person name="Grigoriev I.V."/>
            <person name="Idnurm A."/>
        </authorList>
    </citation>
    <scope>NUCLEOTIDE SEQUENCE [LARGE SCALE GENOMIC DNA]</scope>
    <source>
        <strain evidence="3 4">CBS 101075</strain>
    </source>
</reference>
<organism evidence="3 4">
    <name type="scientific">Byssochlamys spectabilis</name>
    <name type="common">Paecilomyces variotii</name>
    <dbReference type="NCBI Taxonomy" id="264951"/>
    <lineage>
        <taxon>Eukaryota</taxon>
        <taxon>Fungi</taxon>
        <taxon>Dikarya</taxon>
        <taxon>Ascomycota</taxon>
        <taxon>Pezizomycotina</taxon>
        <taxon>Eurotiomycetes</taxon>
        <taxon>Eurotiomycetidae</taxon>
        <taxon>Eurotiales</taxon>
        <taxon>Thermoascaceae</taxon>
        <taxon>Paecilomyces</taxon>
    </lineage>
</organism>
<dbReference type="Gene3D" id="3.40.50.720">
    <property type="entry name" value="NAD(P)-binding Rossmann-like Domain"/>
    <property type="match status" value="1"/>
</dbReference>
<evidence type="ECO:0000256" key="1">
    <source>
        <dbReference type="ARBA" id="ARBA00023589"/>
    </source>
</evidence>
<dbReference type="STRING" id="264951.A0A443HPY0"/>
<evidence type="ECO:0000313" key="3">
    <source>
        <dbReference type="EMBL" id="RWQ93839.1"/>
    </source>
</evidence>
<dbReference type="Pfam" id="PF00106">
    <property type="entry name" value="adh_short"/>
    <property type="match status" value="1"/>
</dbReference>
<dbReference type="EC" id="1.1.1.270" evidence="2"/>